<evidence type="ECO:0000313" key="5">
    <source>
        <dbReference type="Proteomes" id="UP000245876"/>
    </source>
</evidence>
<dbReference type="AlphaFoldDB" id="A0A2U2N5D0"/>
<accession>A0A2U2N5D0</accession>
<dbReference type="InterPro" id="IPR008984">
    <property type="entry name" value="SMAD_FHA_dom_sf"/>
</dbReference>
<keyword evidence="1" id="KW-0597">Phosphoprotein</keyword>
<dbReference type="Pfam" id="PF00498">
    <property type="entry name" value="FHA"/>
    <property type="match status" value="1"/>
</dbReference>
<proteinExistence type="predicted"/>
<dbReference type="Proteomes" id="UP000245876">
    <property type="component" value="Unassembled WGS sequence"/>
</dbReference>
<feature type="compositionally biased region" description="Pro residues" evidence="2">
    <location>
        <begin position="1"/>
        <end position="10"/>
    </location>
</feature>
<evidence type="ECO:0000259" key="3">
    <source>
        <dbReference type="PROSITE" id="PS50006"/>
    </source>
</evidence>
<dbReference type="RefSeq" id="WP_109057525.1">
    <property type="nucleotide sequence ID" value="NZ_QFFM01000018.1"/>
</dbReference>
<dbReference type="PROSITE" id="PS50006">
    <property type="entry name" value="FHA_DOMAIN"/>
    <property type="match status" value="1"/>
</dbReference>
<reference evidence="4 5" key="1">
    <citation type="journal article" date="2018" name="Int. J. Syst. Evol. Microbiol.">
        <title>Bifidobacterium callitrichidarum sp. nov. from the faeces of the emperor tamarin (Saguinus imperator).</title>
        <authorList>
            <person name="Modesto M."/>
            <person name="Michelini S."/>
            <person name="Sansosti M.C."/>
            <person name="De Filippo C."/>
            <person name="Cavalieri D."/>
            <person name="Qvirist L."/>
            <person name="Andlid T."/>
            <person name="Spiezio C."/>
            <person name="Sandri C."/>
            <person name="Pascarelli S."/>
            <person name="Sgorbati B."/>
            <person name="Mattarelli P."/>
        </authorList>
    </citation>
    <scope>NUCLEOTIDE SEQUENCE [LARGE SCALE GENOMIC DNA]</scope>
    <source>
        <strain evidence="4 5">TRI 5</strain>
    </source>
</reference>
<dbReference type="EMBL" id="QFFM01000018">
    <property type="protein sequence ID" value="PWG64435.1"/>
    <property type="molecule type" value="Genomic_DNA"/>
</dbReference>
<organism evidence="4 5">
    <name type="scientific">Bifidobacterium callitrichidarum</name>
    <dbReference type="NCBI Taxonomy" id="2052941"/>
    <lineage>
        <taxon>Bacteria</taxon>
        <taxon>Bacillati</taxon>
        <taxon>Actinomycetota</taxon>
        <taxon>Actinomycetes</taxon>
        <taxon>Bifidobacteriales</taxon>
        <taxon>Bifidobacteriaceae</taxon>
        <taxon>Bifidobacterium</taxon>
    </lineage>
</organism>
<feature type="region of interest" description="Disordered" evidence="2">
    <location>
        <begin position="1"/>
        <end position="51"/>
    </location>
</feature>
<dbReference type="Gene3D" id="2.60.200.20">
    <property type="match status" value="1"/>
</dbReference>
<evidence type="ECO:0000256" key="2">
    <source>
        <dbReference type="SAM" id="MobiDB-lite"/>
    </source>
</evidence>
<dbReference type="InterPro" id="IPR000253">
    <property type="entry name" value="FHA_dom"/>
</dbReference>
<feature type="domain" description="FHA" evidence="3">
    <location>
        <begin position="123"/>
        <end position="177"/>
    </location>
</feature>
<feature type="region of interest" description="Disordered" evidence="2">
    <location>
        <begin position="128"/>
        <end position="150"/>
    </location>
</feature>
<feature type="compositionally biased region" description="Low complexity" evidence="2">
    <location>
        <begin position="16"/>
        <end position="49"/>
    </location>
</feature>
<protein>
    <recommendedName>
        <fullName evidence="3">FHA domain-containing protein</fullName>
    </recommendedName>
</protein>
<keyword evidence="5" id="KW-1185">Reference proteome</keyword>
<dbReference type="CDD" id="cd00060">
    <property type="entry name" value="FHA"/>
    <property type="match status" value="1"/>
</dbReference>
<evidence type="ECO:0000256" key="1">
    <source>
        <dbReference type="ARBA" id="ARBA00022553"/>
    </source>
</evidence>
<evidence type="ECO:0000313" key="4">
    <source>
        <dbReference type="EMBL" id="PWG64435.1"/>
    </source>
</evidence>
<sequence length="214" mass="22852">MAFIPYPPAPEFGWYADDQPTDQAADQPTNAAVEPDSAASAPETSAADALQSVTDPAIAPTESVSDIADAPTPAEGTPHAAEHDIEDWDSTVLSPSFTSKAPQKVYLLHNDLTGQTIVIDKSTLLGRKPSMDVPQGAKSERIEDPTRTTSRNHAAISIDTDGALWIEDYGSLNGTYIIKDGQETQVVKGTPLKLDAPATVRIGDQFFNFTEQAN</sequence>
<dbReference type="SUPFAM" id="SSF49879">
    <property type="entry name" value="SMAD/FHA domain"/>
    <property type="match status" value="1"/>
</dbReference>
<comment type="caution">
    <text evidence="4">The sequence shown here is derived from an EMBL/GenBank/DDBJ whole genome shotgun (WGS) entry which is preliminary data.</text>
</comment>
<name>A0A2U2N5D0_9BIFI</name>
<dbReference type="OrthoDB" id="3254248at2"/>
<gene>
    <name evidence="4" type="ORF">DF196_09145</name>
</gene>